<accession>A0A834MAC8</accession>
<dbReference type="Proteomes" id="UP000625711">
    <property type="component" value="Unassembled WGS sequence"/>
</dbReference>
<organism evidence="2 3">
    <name type="scientific">Rhynchophorus ferrugineus</name>
    <name type="common">Red palm weevil</name>
    <name type="synonym">Curculio ferrugineus</name>
    <dbReference type="NCBI Taxonomy" id="354439"/>
    <lineage>
        <taxon>Eukaryota</taxon>
        <taxon>Metazoa</taxon>
        <taxon>Ecdysozoa</taxon>
        <taxon>Arthropoda</taxon>
        <taxon>Hexapoda</taxon>
        <taxon>Insecta</taxon>
        <taxon>Pterygota</taxon>
        <taxon>Neoptera</taxon>
        <taxon>Endopterygota</taxon>
        <taxon>Coleoptera</taxon>
        <taxon>Polyphaga</taxon>
        <taxon>Cucujiformia</taxon>
        <taxon>Curculionidae</taxon>
        <taxon>Dryophthorinae</taxon>
        <taxon>Rhynchophorus</taxon>
    </lineage>
</organism>
<comment type="caution">
    <text evidence="2">The sequence shown here is derived from an EMBL/GenBank/DDBJ whole genome shotgun (WGS) entry which is preliminary data.</text>
</comment>
<protein>
    <submittedName>
        <fullName evidence="2">Uncharacterized protein</fullName>
    </submittedName>
</protein>
<evidence type="ECO:0000313" key="2">
    <source>
        <dbReference type="EMBL" id="KAF7270599.1"/>
    </source>
</evidence>
<feature type="compositionally biased region" description="Acidic residues" evidence="1">
    <location>
        <begin position="67"/>
        <end position="80"/>
    </location>
</feature>
<dbReference type="AlphaFoldDB" id="A0A834MAC8"/>
<proteinExistence type="predicted"/>
<evidence type="ECO:0000313" key="3">
    <source>
        <dbReference type="Proteomes" id="UP000625711"/>
    </source>
</evidence>
<reference evidence="2" key="1">
    <citation type="submission" date="2020-08" db="EMBL/GenBank/DDBJ databases">
        <title>Genome sequencing and assembly of the red palm weevil Rhynchophorus ferrugineus.</title>
        <authorList>
            <person name="Dias G.B."/>
            <person name="Bergman C.M."/>
            <person name="Manee M."/>
        </authorList>
    </citation>
    <scope>NUCLEOTIDE SEQUENCE</scope>
    <source>
        <strain evidence="2">AA-2017</strain>
        <tissue evidence="2">Whole larva</tissue>
    </source>
</reference>
<dbReference type="EMBL" id="JAACXV010014077">
    <property type="protein sequence ID" value="KAF7270599.1"/>
    <property type="molecule type" value="Genomic_DNA"/>
</dbReference>
<keyword evidence="3" id="KW-1185">Reference proteome</keyword>
<sequence>MDNIRSCAAKFHGDLTDLGERRNGEKLPVLWKVIGNLISLIDRPGTHGANCRWFGRQAATIRRKEEREEEEEEEEAAAVEEEVREKNEAVNFGGKEIVFGSVELLTFFRCDVVRHTRYIG</sequence>
<gene>
    <name evidence="2" type="ORF">GWI33_016448</name>
</gene>
<name>A0A834MAC8_RHYFE</name>
<feature type="region of interest" description="Disordered" evidence="1">
    <location>
        <begin position="62"/>
        <end position="81"/>
    </location>
</feature>
<evidence type="ECO:0000256" key="1">
    <source>
        <dbReference type="SAM" id="MobiDB-lite"/>
    </source>
</evidence>